<comment type="caution">
    <text evidence="2">Lacks conserved residue(s) required for the propagation of feature annotation.</text>
</comment>
<proteinExistence type="predicted"/>
<dbReference type="InterPro" id="IPR016035">
    <property type="entry name" value="Acyl_Trfase/lysoPLipase"/>
</dbReference>
<feature type="short sequence motif" description="DGA/G" evidence="2">
    <location>
        <begin position="251"/>
        <end position="253"/>
    </location>
</feature>
<dbReference type="Gene3D" id="3.40.1090.10">
    <property type="entry name" value="Cytosolic phospholipase A2 catalytic domain"/>
    <property type="match status" value="1"/>
</dbReference>
<keyword evidence="2" id="KW-0378">Hydrolase</keyword>
<feature type="region of interest" description="Disordered" evidence="3">
    <location>
        <begin position="510"/>
        <end position="529"/>
    </location>
</feature>
<dbReference type="SUPFAM" id="SSF52151">
    <property type="entry name" value="FabD/lysophospholipase-like"/>
    <property type="match status" value="1"/>
</dbReference>
<reference evidence="6" key="1">
    <citation type="submission" date="2009-05" db="EMBL/GenBank/DDBJ databases">
        <authorList>
            <person name="Harkins D.M."/>
            <person name="DeShazer D."/>
            <person name="Woods D.E."/>
            <person name="Brinkac L.M."/>
            <person name="Brown K.A."/>
            <person name="Hung G.C."/>
            <person name="Tuanyok A."/>
            <person name="Zhang B."/>
            <person name="Nierman W.C."/>
        </authorList>
    </citation>
    <scope>NUCLEOTIDE SEQUENCE [LARGE SCALE GENOMIC DNA]</scope>
    <source>
        <strain evidence="6">1710a</strain>
    </source>
</reference>
<dbReference type="Pfam" id="PF01734">
    <property type="entry name" value="Patatin"/>
    <property type="match status" value="1"/>
</dbReference>
<feature type="transmembrane region" description="Helical" evidence="4">
    <location>
        <begin position="1040"/>
        <end position="1072"/>
    </location>
</feature>
<evidence type="ECO:0000256" key="2">
    <source>
        <dbReference type="PROSITE-ProRule" id="PRU01161"/>
    </source>
</evidence>
<dbReference type="EMBL" id="CM000832">
    <property type="protein sequence ID" value="EET07667.1"/>
    <property type="molecule type" value="Genomic_DNA"/>
</dbReference>
<dbReference type="InterPro" id="IPR019894">
    <property type="entry name" value="Patatin-related_protein"/>
</dbReference>
<evidence type="ECO:0000256" key="3">
    <source>
        <dbReference type="SAM" id="MobiDB-lite"/>
    </source>
</evidence>
<dbReference type="RefSeq" id="WP_004526659.1">
    <property type="nucleotide sequence ID" value="NZ_CM000832.1"/>
</dbReference>
<keyword evidence="4" id="KW-0472">Membrane</keyword>
<keyword evidence="1 2" id="KW-0443">Lipid metabolism</keyword>
<dbReference type="Proteomes" id="UP000001812">
    <property type="component" value="Chromosome I"/>
</dbReference>
<feature type="transmembrane region" description="Helical" evidence="4">
    <location>
        <begin position="966"/>
        <end position="985"/>
    </location>
</feature>
<organism evidence="6">
    <name type="scientific">Burkholderia pseudomallei 1710a</name>
    <dbReference type="NCBI Taxonomy" id="320371"/>
    <lineage>
        <taxon>Bacteria</taxon>
        <taxon>Pseudomonadati</taxon>
        <taxon>Pseudomonadota</taxon>
        <taxon>Betaproteobacteria</taxon>
        <taxon>Burkholderiales</taxon>
        <taxon>Burkholderiaceae</taxon>
        <taxon>Burkholderia</taxon>
        <taxon>pseudomallei group</taxon>
    </lineage>
</organism>
<name>A0A0E1WDL8_BURPE</name>
<keyword evidence="2" id="KW-0442">Lipid degradation</keyword>
<evidence type="ECO:0000256" key="1">
    <source>
        <dbReference type="ARBA" id="ARBA00023098"/>
    </source>
</evidence>
<feature type="active site" description="Nucleophile" evidence="2">
    <location>
        <position position="63"/>
    </location>
</feature>
<dbReference type="Pfam" id="PF11856">
    <property type="entry name" value="DUF3376"/>
    <property type="match status" value="1"/>
</dbReference>
<evidence type="ECO:0000313" key="6">
    <source>
        <dbReference type="EMBL" id="EET07667.1"/>
    </source>
</evidence>
<dbReference type="GO" id="GO:0016787">
    <property type="term" value="F:hydrolase activity"/>
    <property type="evidence" value="ECO:0007669"/>
    <property type="project" value="UniProtKB-UniRule"/>
</dbReference>
<keyword evidence="4" id="KW-1133">Transmembrane helix</keyword>
<feature type="transmembrane region" description="Helical" evidence="4">
    <location>
        <begin position="1017"/>
        <end position="1034"/>
    </location>
</feature>
<feature type="transmembrane region" description="Helical" evidence="4">
    <location>
        <begin position="991"/>
        <end position="1010"/>
    </location>
</feature>
<feature type="active site" description="Proton acceptor" evidence="2">
    <location>
        <position position="251"/>
    </location>
</feature>
<feature type="transmembrane region" description="Helical" evidence="4">
    <location>
        <begin position="934"/>
        <end position="954"/>
    </location>
</feature>
<dbReference type="HOGENOM" id="CLU_007310_0_0_4"/>
<sequence>MSRENCEELRLALVMNGGVSLAIWMGGVTNEIFRLVKEQHPVYAALLAMTRTVPRVDVISGTSAGGINGAALAISLLYDGEFSELREVWMKTATFNDLLRPPLGKNPGSLLKGDEYFLPGIRNALQHMARNRDAARTDLPIDLRLTTTLLSGVQGNTVDDLGTPVHDVDYRAYFHFTNMASHGTPSPQSAFDSTNDFDDRTDVLDRLARAARSTASFPFAFEPSLVGTDGKPSSLKGRFGDDLKVPRYVVDGGVLDNKPFRGALEAMLQMGRRGSVRRVLAYINPDPGDGPPGQPGATMPPLSAVLTASLLGIPQSQTIADQLQEIRSHNDAVRHRRNNVLSLVQNLDAATLESMAQTLFPIYRKRRIADVFESVCEDLQIEGAPGRLVGKRGREQMRYVFDQGNWSGWIPNDWPSSPDQPCNQPESWAWGMFPVEFAAKIMLDLLRITQNLYDYAYPPESPAARYAALGISAPFQLDQWGNFDMSELSPSLVARLQSTVAAWRHRGKPTVSEDWHRDGTDADKNNDKAACNDATMLTPLWEKASDLVQELTDKRREEKRGWEEGTKKLIERLQKRDPRFGSGESGQVMMCPEDFEAQFEFILLGDRRRLCARIMHDIAEVIELACPMAINIARAAIENQRMRKHDVSDATSLLALAKHFLNSHEGGNQPITVNKLLQLEVIEFSFDDHEDLKEDTLIELVQLSGNSASPIGGPDAARSKLRGLQLAHFAAFYKQSWRANDWIYGRLDGADRLIKVLLNPERLHRFYFGRSDEIAEEIEAIALSDLPDGPLKLELGCLWSKNAYRDRLKGELAFINDIQCPLPDSLPVCAEVITLRLHYGILREELPVLVSTIVSDQSMGADSANAGEAVLKLIGAKPGSVQPFLPEQAARCLKNGLLGSETLTDEAGSDLFTRTLAHTMATMQNTLASKAARLGPVSVVFAALKVPIIGFYLAARGLTHQSRTSATLNGAILALGTFIVMTGMAGLPGHMPQSVVTVGWALLAYGLIMATIRLPRTVGLAILVAGAYIAWHTSSVPLQWGTAIAALLAITIIMPWLQYVTGFLILILCGLWSSGQLQPFIPLSGCTDLTIYNQTLRYLHVDICMPVMKLTGAVTLSLMLAIWQATPWASRLENLARAVIWKFALQFRRAARR</sequence>
<feature type="short sequence motif" description="GXSXG" evidence="2">
    <location>
        <begin position="61"/>
        <end position="65"/>
    </location>
</feature>
<dbReference type="NCBIfam" id="TIGR03607">
    <property type="entry name" value="patatin-like protein"/>
    <property type="match status" value="1"/>
</dbReference>
<keyword evidence="4" id="KW-0812">Transmembrane</keyword>
<feature type="compositionally biased region" description="Basic and acidic residues" evidence="3">
    <location>
        <begin position="511"/>
        <end position="527"/>
    </location>
</feature>
<evidence type="ECO:0000259" key="5">
    <source>
        <dbReference type="PROSITE" id="PS51635"/>
    </source>
</evidence>
<evidence type="ECO:0000256" key="4">
    <source>
        <dbReference type="SAM" id="Phobius"/>
    </source>
</evidence>
<dbReference type="InterPro" id="IPR024282">
    <property type="entry name" value="DUF3376"/>
</dbReference>
<dbReference type="PROSITE" id="PS51635">
    <property type="entry name" value="PNPLA"/>
    <property type="match status" value="1"/>
</dbReference>
<dbReference type="GO" id="GO:0016042">
    <property type="term" value="P:lipid catabolic process"/>
    <property type="evidence" value="ECO:0007669"/>
    <property type="project" value="UniProtKB-UniRule"/>
</dbReference>
<dbReference type="AlphaFoldDB" id="A0A0E1WDL8"/>
<dbReference type="InterPro" id="IPR002641">
    <property type="entry name" value="PNPLA_dom"/>
</dbReference>
<accession>A0A0E1WDL8</accession>
<feature type="domain" description="PNPLA" evidence="5">
    <location>
        <begin position="13"/>
        <end position="264"/>
    </location>
</feature>
<gene>
    <name evidence="6" type="ORF">BURPS1710A_1915</name>
</gene>
<protein>
    <submittedName>
        <fullName evidence="6">Phospholipase, patatin family</fullName>
    </submittedName>
</protein>